<evidence type="ECO:0000313" key="7">
    <source>
        <dbReference type="EMBL" id="ETW81123.1"/>
    </source>
</evidence>
<dbReference type="Pfam" id="PF05653">
    <property type="entry name" value="Mg_trans_NIPA"/>
    <property type="match status" value="1"/>
</dbReference>
<feature type="region of interest" description="Disordered" evidence="5">
    <location>
        <begin position="443"/>
        <end position="566"/>
    </location>
</feature>
<feature type="transmembrane region" description="Helical" evidence="6">
    <location>
        <begin position="33"/>
        <end position="53"/>
    </location>
</feature>
<dbReference type="AlphaFoldDB" id="W4K5M1"/>
<keyword evidence="4 6" id="KW-0472">Membrane</keyword>
<evidence type="ECO:0000256" key="2">
    <source>
        <dbReference type="ARBA" id="ARBA00022692"/>
    </source>
</evidence>
<evidence type="ECO:0000256" key="4">
    <source>
        <dbReference type="ARBA" id="ARBA00023136"/>
    </source>
</evidence>
<keyword evidence="3 6" id="KW-1133">Transmembrane helix</keyword>
<dbReference type="HOGENOM" id="CLU_012349_6_3_1"/>
<dbReference type="Proteomes" id="UP000030671">
    <property type="component" value="Unassembled WGS sequence"/>
</dbReference>
<dbReference type="eggNOG" id="KOG2922">
    <property type="taxonomic scope" value="Eukaryota"/>
</dbReference>
<sequence>MSSASSTSSTSSATASASSSAVSSTLQTSSNLKIVGIVLAVVSGVLIGCSFVFKKKGLLRSQAGQTAGEGVAYLKSVLWWTGMIMMIMGELCNFAAYAFVEALLVTPLGALSVVISAMLSHWILKERLTFFGWLGCGLCLLGSTIIALNGPQEDSVGQIREFQKLFLAPGFLSYASVSIVGALSIIFYFGPKYGSKNMIWYILVCSMIGGISVSVTTGLGAAIVTTARGDNQFKYWFIYFLMIFVAVTLITEVFYLNKALALFNTVTFCSMVTTVILFQGLKAGVSQIITIVMAFLVICVGITILQMSKVDPTELKTLDRRSTILLQAARKQTESVEEKSLAGVEDPGMDALRGSFGAVGSIIRARSAHRMSQSSARASSVRSSRFGGLPTSRFDTDRTLPPTPSSRVEALPSGLKRHQLFDPPVPTHSFSFDLDHRDSDVFSLTSQPGRKQTIKFDEQDTVHQYHPPGTGDDSATHEHRLALHAPLSPGRSASIMADNGSIASTPSTSTGNSTIGSAVPPPGLPSAQRQSEADVEIHGLRTAPPRLGLGNLSGGPRSGAGLPPSGLGLSSYVDPFEGSPSTTTLASFPSASSTASAAAMYDSERARIVGHGRFGRASGSVSSRDYPRAGRAEDAEEREMLWGRRSESDEELVGDVEGEREGESDERDQPSPPPGAIRLVSSVSRPPRF</sequence>
<feature type="transmembrane region" description="Helical" evidence="6">
    <location>
        <begin position="201"/>
        <end position="224"/>
    </location>
</feature>
<keyword evidence="2 6" id="KW-0812">Transmembrane</keyword>
<feature type="compositionally biased region" description="Low complexity" evidence="5">
    <location>
        <begin position="370"/>
        <end position="385"/>
    </location>
</feature>
<dbReference type="PANTHER" id="PTHR12570:SF92">
    <property type="entry name" value="SPICHTHYIN, ISOFORM B"/>
    <property type="match status" value="1"/>
</dbReference>
<accession>W4K5M1</accession>
<dbReference type="SUPFAM" id="SSF103481">
    <property type="entry name" value="Multidrug resistance efflux transporter EmrE"/>
    <property type="match status" value="1"/>
</dbReference>
<dbReference type="PANTHER" id="PTHR12570">
    <property type="match status" value="1"/>
</dbReference>
<dbReference type="STRING" id="747525.W4K5M1"/>
<evidence type="ECO:0000256" key="6">
    <source>
        <dbReference type="SAM" id="Phobius"/>
    </source>
</evidence>
<feature type="transmembrane region" description="Helical" evidence="6">
    <location>
        <begin position="236"/>
        <end position="255"/>
    </location>
</feature>
<feature type="compositionally biased region" description="Basic and acidic residues" evidence="5">
    <location>
        <begin position="454"/>
        <end position="463"/>
    </location>
</feature>
<feature type="transmembrane region" description="Helical" evidence="6">
    <location>
        <begin position="262"/>
        <end position="281"/>
    </location>
</feature>
<dbReference type="KEGG" id="hir:HETIRDRAFT_434918"/>
<dbReference type="GeneID" id="20674784"/>
<proteinExistence type="predicted"/>
<dbReference type="GO" id="GO:0015095">
    <property type="term" value="F:magnesium ion transmembrane transporter activity"/>
    <property type="evidence" value="ECO:0007669"/>
    <property type="project" value="InterPro"/>
</dbReference>
<dbReference type="GO" id="GO:0016020">
    <property type="term" value="C:membrane"/>
    <property type="evidence" value="ECO:0007669"/>
    <property type="project" value="UniProtKB-SubCell"/>
</dbReference>
<evidence type="ECO:0000256" key="3">
    <source>
        <dbReference type="ARBA" id="ARBA00022989"/>
    </source>
</evidence>
<dbReference type="InParanoid" id="W4K5M1"/>
<feature type="compositionally biased region" description="Acidic residues" evidence="5">
    <location>
        <begin position="648"/>
        <end position="666"/>
    </location>
</feature>
<dbReference type="InterPro" id="IPR037185">
    <property type="entry name" value="EmrE-like"/>
</dbReference>
<keyword evidence="8" id="KW-1185">Reference proteome</keyword>
<feature type="compositionally biased region" description="Basic and acidic residues" evidence="5">
    <location>
        <begin position="625"/>
        <end position="647"/>
    </location>
</feature>
<feature type="transmembrane region" description="Helical" evidence="6">
    <location>
        <begin position="287"/>
        <end position="305"/>
    </location>
</feature>
<feature type="transmembrane region" description="Helical" evidence="6">
    <location>
        <begin position="171"/>
        <end position="189"/>
    </location>
</feature>
<dbReference type="OrthoDB" id="6428174at2759"/>
<feature type="compositionally biased region" description="Polar residues" evidence="5">
    <location>
        <begin position="501"/>
        <end position="516"/>
    </location>
</feature>
<reference evidence="7 8" key="1">
    <citation type="journal article" date="2012" name="New Phytol.">
        <title>Insight into trade-off between wood decay and parasitism from the genome of a fungal forest pathogen.</title>
        <authorList>
            <person name="Olson A."/>
            <person name="Aerts A."/>
            <person name="Asiegbu F."/>
            <person name="Belbahri L."/>
            <person name="Bouzid O."/>
            <person name="Broberg A."/>
            <person name="Canback B."/>
            <person name="Coutinho P.M."/>
            <person name="Cullen D."/>
            <person name="Dalman K."/>
            <person name="Deflorio G."/>
            <person name="van Diepen L.T."/>
            <person name="Dunand C."/>
            <person name="Duplessis S."/>
            <person name="Durling M."/>
            <person name="Gonthier P."/>
            <person name="Grimwood J."/>
            <person name="Fossdal C.G."/>
            <person name="Hansson D."/>
            <person name="Henrissat B."/>
            <person name="Hietala A."/>
            <person name="Himmelstrand K."/>
            <person name="Hoffmeister D."/>
            <person name="Hogberg N."/>
            <person name="James T.Y."/>
            <person name="Karlsson M."/>
            <person name="Kohler A."/>
            <person name="Kues U."/>
            <person name="Lee Y.H."/>
            <person name="Lin Y.C."/>
            <person name="Lind M."/>
            <person name="Lindquist E."/>
            <person name="Lombard V."/>
            <person name="Lucas S."/>
            <person name="Lunden K."/>
            <person name="Morin E."/>
            <person name="Murat C."/>
            <person name="Park J."/>
            <person name="Raffaello T."/>
            <person name="Rouze P."/>
            <person name="Salamov A."/>
            <person name="Schmutz J."/>
            <person name="Solheim H."/>
            <person name="Stahlberg J."/>
            <person name="Velez H."/>
            <person name="de Vries R.P."/>
            <person name="Wiebenga A."/>
            <person name="Woodward S."/>
            <person name="Yakovlev I."/>
            <person name="Garbelotto M."/>
            <person name="Martin F."/>
            <person name="Grigoriev I.V."/>
            <person name="Stenlid J."/>
        </authorList>
    </citation>
    <scope>NUCLEOTIDE SEQUENCE [LARGE SCALE GENOMIC DNA]</scope>
    <source>
        <strain evidence="7 8">TC 32-1</strain>
    </source>
</reference>
<organism evidence="7 8">
    <name type="scientific">Heterobasidion irregulare (strain TC 32-1)</name>
    <dbReference type="NCBI Taxonomy" id="747525"/>
    <lineage>
        <taxon>Eukaryota</taxon>
        <taxon>Fungi</taxon>
        <taxon>Dikarya</taxon>
        <taxon>Basidiomycota</taxon>
        <taxon>Agaricomycotina</taxon>
        <taxon>Agaricomycetes</taxon>
        <taxon>Russulales</taxon>
        <taxon>Bondarzewiaceae</taxon>
        <taxon>Heterobasidion</taxon>
        <taxon>Heterobasidion annosum species complex</taxon>
    </lineage>
</organism>
<feature type="region of interest" description="Disordered" evidence="5">
    <location>
        <begin position="614"/>
        <end position="689"/>
    </location>
</feature>
<name>W4K5M1_HETIT</name>
<feature type="region of interest" description="Disordered" evidence="5">
    <location>
        <begin position="370"/>
        <end position="410"/>
    </location>
</feature>
<dbReference type="RefSeq" id="XP_009547794.1">
    <property type="nucleotide sequence ID" value="XM_009549499.1"/>
</dbReference>
<comment type="subcellular location">
    <subcellularLocation>
        <location evidence="1">Membrane</location>
        <topology evidence="1">Multi-pass membrane protein</topology>
    </subcellularLocation>
</comment>
<dbReference type="EMBL" id="KI925459">
    <property type="protein sequence ID" value="ETW81123.1"/>
    <property type="molecule type" value="Genomic_DNA"/>
</dbReference>
<evidence type="ECO:0000256" key="5">
    <source>
        <dbReference type="SAM" id="MobiDB-lite"/>
    </source>
</evidence>
<evidence type="ECO:0008006" key="9">
    <source>
        <dbReference type="Google" id="ProtNLM"/>
    </source>
</evidence>
<evidence type="ECO:0000256" key="1">
    <source>
        <dbReference type="ARBA" id="ARBA00004141"/>
    </source>
</evidence>
<evidence type="ECO:0000313" key="8">
    <source>
        <dbReference type="Proteomes" id="UP000030671"/>
    </source>
</evidence>
<protein>
    <recommendedName>
        <fullName evidence="9">DUF803-domain-containing protein</fullName>
    </recommendedName>
</protein>
<dbReference type="InterPro" id="IPR008521">
    <property type="entry name" value="Mg_trans_NIPA"/>
</dbReference>
<gene>
    <name evidence="7" type="ORF">HETIRDRAFT_434918</name>
</gene>
<feature type="transmembrane region" description="Helical" evidence="6">
    <location>
        <begin position="131"/>
        <end position="151"/>
    </location>
</feature>